<name>A0A183EM39_9BILA</name>
<evidence type="ECO:0000313" key="4">
    <source>
        <dbReference type="Proteomes" id="UP000271098"/>
    </source>
</evidence>
<protein>
    <submittedName>
        <fullName evidence="5">ShKT domain-containing protein</fullName>
    </submittedName>
</protein>
<gene>
    <name evidence="3" type="ORF">GPUH_LOCUS22030</name>
</gene>
<evidence type="ECO:0000313" key="3">
    <source>
        <dbReference type="EMBL" id="VDN39346.1"/>
    </source>
</evidence>
<organism evidence="5">
    <name type="scientific">Gongylonema pulchrum</name>
    <dbReference type="NCBI Taxonomy" id="637853"/>
    <lineage>
        <taxon>Eukaryota</taxon>
        <taxon>Metazoa</taxon>
        <taxon>Ecdysozoa</taxon>
        <taxon>Nematoda</taxon>
        <taxon>Chromadorea</taxon>
        <taxon>Rhabditida</taxon>
        <taxon>Spirurina</taxon>
        <taxon>Spiruromorpha</taxon>
        <taxon>Spiruroidea</taxon>
        <taxon>Gongylonematidae</taxon>
        <taxon>Gongylonema</taxon>
    </lineage>
</organism>
<keyword evidence="4" id="KW-1185">Reference proteome</keyword>
<dbReference type="WBParaSite" id="GPUH_0002205701-mRNA-1">
    <property type="protein sequence ID" value="GPUH_0002205701-mRNA-1"/>
    <property type="gene ID" value="GPUH_0002205701"/>
</dbReference>
<reference evidence="5" key="1">
    <citation type="submission" date="2016-06" db="UniProtKB">
        <authorList>
            <consortium name="WormBaseParasite"/>
        </authorList>
    </citation>
    <scope>IDENTIFICATION</scope>
</reference>
<sequence>MYIYTYIYIYIYTYIYICKPNATIAGIPFHMDCSRETDEFSKTNCSDWAAAGYCMTNNATRFLWCRKTCLCLGPPIKP</sequence>
<comment type="caution">
    <text evidence="1">Lacks conserved residue(s) required for the propagation of feature annotation.</text>
</comment>
<evidence type="ECO:0000256" key="1">
    <source>
        <dbReference type="PROSITE-ProRule" id="PRU01005"/>
    </source>
</evidence>
<dbReference type="PROSITE" id="PS51670">
    <property type="entry name" value="SHKT"/>
    <property type="match status" value="1"/>
</dbReference>
<reference evidence="3 4" key="2">
    <citation type="submission" date="2018-11" db="EMBL/GenBank/DDBJ databases">
        <authorList>
            <consortium name="Pathogen Informatics"/>
        </authorList>
    </citation>
    <scope>NUCLEOTIDE SEQUENCE [LARGE SCALE GENOMIC DNA]</scope>
</reference>
<proteinExistence type="predicted"/>
<dbReference type="Proteomes" id="UP000271098">
    <property type="component" value="Unassembled WGS sequence"/>
</dbReference>
<dbReference type="InterPro" id="IPR003582">
    <property type="entry name" value="ShKT_dom"/>
</dbReference>
<dbReference type="OrthoDB" id="5877770at2759"/>
<dbReference type="EMBL" id="UYRT01094066">
    <property type="protein sequence ID" value="VDN39346.1"/>
    <property type="molecule type" value="Genomic_DNA"/>
</dbReference>
<evidence type="ECO:0000259" key="2">
    <source>
        <dbReference type="PROSITE" id="PS51670"/>
    </source>
</evidence>
<feature type="domain" description="ShKT" evidence="2">
    <location>
        <begin position="33"/>
        <end position="71"/>
    </location>
</feature>
<evidence type="ECO:0000313" key="5">
    <source>
        <dbReference type="WBParaSite" id="GPUH_0002205701-mRNA-1"/>
    </source>
</evidence>
<accession>A0A183EM39</accession>
<dbReference type="AlphaFoldDB" id="A0A183EM39"/>